<dbReference type="AlphaFoldDB" id="A0A212JF25"/>
<evidence type="ECO:0000313" key="2">
    <source>
        <dbReference type="EMBL" id="SBV98020.1"/>
    </source>
</evidence>
<proteinExistence type="predicted"/>
<sequence length="491" mass="52528">MKKPTRSRLLSGILITALVLAMALPAGAALIKRNMEVDSGIHLYVDGKALNPTDAKGSPVEVFASNGTTYLPVRAIAGALDQTVAYNGANTTVYLGADTSDAKDAEYLKTYFDIAPFSATVSRADFDAALKKLGGETSSGTGADISVAQAVKDALALAGMDELALTYTAAVNPQKAAQRLAACGVTGVAEEYAPYVAAALDCSLAFAGWNFNAPLDAATASTLLMNAVEVSGRGRSYLGMASDSDIYAKLQSAWKTFGNFDDEKLSQLGADLVIAGASTGYNLKFDGYNANFLPAYTLQYGHSDITHAGQLIALLNGEGINAKVALEPKTSIYEYMVEWGDPKGLTMSDTYEVKPIEGGRYLCYATEYDMKLEFDTLAEKNDFDRVVNAYAKKWLEKVDEEGVPTDSLLYGAWFQPLYTSAVPMADTKSFTLIKDNVIRDGAYTIHPFSTVDGTAAIAKVVAEKAPDLKVELTDLYVNSAFYRYLTHTGGD</sequence>
<name>A0A212JF25_9FIRM</name>
<gene>
    <name evidence="2" type="ORF">KL86CLO1_10989</name>
</gene>
<organism evidence="2">
    <name type="scientific">uncultured Eubacteriales bacterium</name>
    <dbReference type="NCBI Taxonomy" id="172733"/>
    <lineage>
        <taxon>Bacteria</taxon>
        <taxon>Bacillati</taxon>
        <taxon>Bacillota</taxon>
        <taxon>Clostridia</taxon>
        <taxon>Eubacteriales</taxon>
        <taxon>environmental samples</taxon>
    </lineage>
</organism>
<dbReference type="EMBL" id="FLUN01000001">
    <property type="protein sequence ID" value="SBV98020.1"/>
    <property type="molecule type" value="Genomic_DNA"/>
</dbReference>
<accession>A0A212JF25</accession>
<feature type="chain" id="PRO_5013030173" evidence="1">
    <location>
        <begin position="29"/>
        <end position="491"/>
    </location>
</feature>
<keyword evidence="1" id="KW-0732">Signal</keyword>
<keyword evidence="2" id="KW-0449">Lipoprotein</keyword>
<reference evidence="2" key="1">
    <citation type="submission" date="2016-04" db="EMBL/GenBank/DDBJ databases">
        <authorList>
            <person name="Evans L.H."/>
            <person name="Alamgir A."/>
            <person name="Owens N."/>
            <person name="Weber N.D."/>
            <person name="Virtaneva K."/>
            <person name="Barbian K."/>
            <person name="Babar A."/>
            <person name="Rosenke K."/>
        </authorList>
    </citation>
    <scope>NUCLEOTIDE SEQUENCE</scope>
    <source>
        <strain evidence="2">86</strain>
    </source>
</reference>
<protein>
    <submittedName>
        <fullName evidence="2">Putative lipoprotein</fullName>
    </submittedName>
</protein>
<evidence type="ECO:0000256" key="1">
    <source>
        <dbReference type="SAM" id="SignalP"/>
    </source>
</evidence>
<feature type="signal peptide" evidence="1">
    <location>
        <begin position="1"/>
        <end position="28"/>
    </location>
</feature>